<accession>A0A0F5MN30</accession>
<dbReference type="InterPro" id="IPR009003">
    <property type="entry name" value="Peptidase_S1_PA"/>
</dbReference>
<dbReference type="GO" id="GO:0006508">
    <property type="term" value="P:proteolysis"/>
    <property type="evidence" value="ECO:0007669"/>
    <property type="project" value="UniProtKB-KW"/>
</dbReference>
<keyword evidence="1" id="KW-0378">Hydrolase</keyword>
<dbReference type="Proteomes" id="UP000033358">
    <property type="component" value="Unassembled WGS sequence"/>
</dbReference>
<name>A0A0F5MN30_9RICK</name>
<comment type="caution">
    <text evidence="1">The sequence shown here is derived from an EMBL/GenBank/DDBJ whole genome shotgun (WGS) entry which is preliminary data.</text>
</comment>
<dbReference type="AlphaFoldDB" id="A0A0F5MN30"/>
<dbReference type="EMBL" id="JYHA01000120">
    <property type="protein sequence ID" value="KKB96203.1"/>
    <property type="molecule type" value="Genomic_DNA"/>
</dbReference>
<keyword evidence="1" id="KW-0645">Protease</keyword>
<reference evidence="1 2" key="1">
    <citation type="submission" date="2015-02" db="EMBL/GenBank/DDBJ databases">
        <title>Single cell genomics of a rare environmental alphaproteobacterium provides unique insights into Rickettsiaceae evolution.</title>
        <authorList>
            <person name="Martijn J."/>
            <person name="Schulz F."/>
            <person name="Zaremba-Niedzwiedzka K."/>
            <person name="Viklund J."/>
            <person name="Stepanauskas R."/>
            <person name="Andersson S.G.E."/>
            <person name="Horn M."/>
            <person name="Guy L."/>
            <person name="Ettema T.J.G."/>
        </authorList>
    </citation>
    <scope>NUCLEOTIDE SEQUENCE [LARGE SCALE GENOMIC DNA]</scope>
    <source>
        <strain evidence="1 2">SCGC AAA041-L04</strain>
    </source>
</reference>
<sequence length="275" mass="30444">MENENIGLGKIEFPSENWLEQARYEYLTEENFFLQEYIDIDNMVNSWNKVRERGLPSGRTYDVSSGTGFYIAPGYILTNQHVVTDCLNISIRGSVDPAAAVLFADDKDIDLALIKTDATPPKIASFRNNDGLSVGSKIFAIGYPLDHGEDGLSSFKDGAITIMNLPIKNSKEIEFTNIIDKGNSGGPLIDTSGNVVGVINAKKHYYHNSKDANSNVNSYKIHGLAIGLSLIDQFLHKYNIGYTSSGSYSFLNNLQIESQAKDYIVNIHCIQNKNT</sequence>
<dbReference type="PANTHER" id="PTHR43019">
    <property type="entry name" value="SERINE ENDOPROTEASE DEGS"/>
    <property type="match status" value="1"/>
</dbReference>
<evidence type="ECO:0000313" key="1">
    <source>
        <dbReference type="EMBL" id="KKB96203.1"/>
    </source>
</evidence>
<organism evidence="1 2">
    <name type="scientific">Candidatus Arcanibacter lacustris</name>
    <dbReference type="NCBI Taxonomy" id="1607817"/>
    <lineage>
        <taxon>Bacteria</taxon>
        <taxon>Pseudomonadati</taxon>
        <taxon>Pseudomonadota</taxon>
        <taxon>Alphaproteobacteria</taxon>
        <taxon>Rickettsiales</taxon>
        <taxon>Candidatus Arcanibacter</taxon>
    </lineage>
</organism>
<protein>
    <submittedName>
        <fullName evidence="1">Serine endoprotease</fullName>
    </submittedName>
</protein>
<dbReference type="InterPro" id="IPR001940">
    <property type="entry name" value="Peptidase_S1C"/>
</dbReference>
<dbReference type="Gene3D" id="2.40.10.120">
    <property type="match status" value="1"/>
</dbReference>
<gene>
    <name evidence="1" type="ORF">SZ25_00723</name>
</gene>
<evidence type="ECO:0000313" key="2">
    <source>
        <dbReference type="Proteomes" id="UP000033358"/>
    </source>
</evidence>
<dbReference type="Pfam" id="PF13365">
    <property type="entry name" value="Trypsin_2"/>
    <property type="match status" value="1"/>
</dbReference>
<proteinExistence type="predicted"/>
<dbReference type="PRINTS" id="PR00834">
    <property type="entry name" value="PROTEASES2C"/>
</dbReference>
<dbReference type="GO" id="GO:0004252">
    <property type="term" value="F:serine-type endopeptidase activity"/>
    <property type="evidence" value="ECO:0007669"/>
    <property type="project" value="InterPro"/>
</dbReference>
<dbReference type="SUPFAM" id="SSF50494">
    <property type="entry name" value="Trypsin-like serine proteases"/>
    <property type="match status" value="1"/>
</dbReference>
<keyword evidence="2" id="KW-1185">Reference proteome</keyword>
<dbReference type="PANTHER" id="PTHR43019:SF23">
    <property type="entry name" value="PROTEASE DO-LIKE 5, CHLOROPLASTIC"/>
    <property type="match status" value="1"/>
</dbReference>